<protein>
    <submittedName>
        <fullName evidence="1">Uncharacterized protein</fullName>
    </submittedName>
</protein>
<reference evidence="1 2" key="1">
    <citation type="journal article" date="2017" name="Int. J. Syst. Evol. Microbiol.">
        <title>Ramlibacter alkalitolerans sp. nov., alkali-tolerant bacterium isolated from soil of ginseng.</title>
        <authorList>
            <person name="Lee D.H."/>
            <person name="Cha C.J."/>
        </authorList>
    </citation>
    <scope>NUCLEOTIDE SEQUENCE [LARGE SCALE GENOMIC DNA]</scope>
    <source>
        <strain evidence="1 2">KACC 19305</strain>
    </source>
</reference>
<sequence>MSSDSLDLHRAQDLRSLELHVEAVKVLREHPEKVSRVLQVLDNWDQLGDSHSKPLRDEWRRIIEGRHWDEALAENDRGQQLRQASPLGFLVDPAVRAEILMRYRRKG</sequence>
<dbReference type="RefSeq" id="WP_201692460.1">
    <property type="nucleotide sequence ID" value="NZ_JAEQND010000013.1"/>
</dbReference>
<keyword evidence="2" id="KW-1185">Reference proteome</keyword>
<accession>A0ABS1JUC4</accession>
<name>A0ABS1JUC4_9BURK</name>
<evidence type="ECO:0000313" key="1">
    <source>
        <dbReference type="EMBL" id="MBL0427829.1"/>
    </source>
</evidence>
<dbReference type="Proteomes" id="UP000622707">
    <property type="component" value="Unassembled WGS sequence"/>
</dbReference>
<gene>
    <name evidence="1" type="ORF">JI746_22170</name>
</gene>
<evidence type="ECO:0000313" key="2">
    <source>
        <dbReference type="Proteomes" id="UP000622707"/>
    </source>
</evidence>
<dbReference type="EMBL" id="JAEQND010000013">
    <property type="protein sequence ID" value="MBL0427829.1"/>
    <property type="molecule type" value="Genomic_DNA"/>
</dbReference>
<proteinExistence type="predicted"/>
<organism evidence="1 2">
    <name type="scientific">Ramlibacter alkalitolerans</name>
    <dbReference type="NCBI Taxonomy" id="2039631"/>
    <lineage>
        <taxon>Bacteria</taxon>
        <taxon>Pseudomonadati</taxon>
        <taxon>Pseudomonadota</taxon>
        <taxon>Betaproteobacteria</taxon>
        <taxon>Burkholderiales</taxon>
        <taxon>Comamonadaceae</taxon>
        <taxon>Ramlibacter</taxon>
    </lineage>
</organism>
<comment type="caution">
    <text evidence="1">The sequence shown here is derived from an EMBL/GenBank/DDBJ whole genome shotgun (WGS) entry which is preliminary data.</text>
</comment>